<reference evidence="1" key="1">
    <citation type="journal article" date="2020" name="Nature">
        <title>Giant virus diversity and host interactions through global metagenomics.</title>
        <authorList>
            <person name="Schulz F."/>
            <person name="Roux S."/>
            <person name="Paez-Espino D."/>
            <person name="Jungbluth S."/>
            <person name="Walsh D.A."/>
            <person name="Denef V.J."/>
            <person name="McMahon K.D."/>
            <person name="Konstantinidis K.T."/>
            <person name="Eloe-Fadrosh E.A."/>
            <person name="Kyrpides N.C."/>
            <person name="Woyke T."/>
        </authorList>
    </citation>
    <scope>NUCLEOTIDE SEQUENCE</scope>
    <source>
        <strain evidence="1">GVMAG-M-3300023184-50</strain>
    </source>
</reference>
<sequence>MAYLFGKHIAGGGGGIPDPLTVSNLFVTNISNLSTINGAAYVPGGGGPGNISQWSTCNAVSTINAGGNDISNVNDLYVTADTVTGYLSVLRNATITSNLTVSGLTTILDLSYAGFTDLSTYTRTNITSICGAISSLSGTVNNLSGYTYSNVTSICGAISSLSSTVNNLSGYTYSNVTSICGAISSLSSTVNNLSGYTYNNVTSICGALLGYSTSFTTITLNVCSLATLSGLTVNNNVTVSNLLTTSGLTVNNNVNVSGLTTLSGLTVNNNAQIISNLSVGTINGYAYPNVLFEGFGTNIIRVDVCGNDTIASANKYIYPFQTISAALLNAVSGNEVFVSPGTYNQSSKLVIPAGVSLRGANTNGVFIQNVGATTSFTLLEMLSNTRIEDVTLTLTSPTQTLCGADYVVVAMSGTNIPSIKLRTMVINANNSNIGGNVYGIYASGDANTNTAIPVSGTTVRGTTINVNTSGQTGGATAKGSNARCIYSTGSNRVSIRDTNCFLTGTNCSGATLYGCETTVSGSWMDLQSSAIAAATAGTSNNCSVAEISQTNSNSVITLGATHLLYHSANGKGFSSIQLVTNFIYGVYQTTNWDGNFNMNGYLFPGTTLLSAVAATSTTDAFPYTVPEDCILTRVLLRVNPSAILGTNGAPIMHVKIFTNEDFATPIITLSLTGTTRVAKSNNFSKRLLANDRIYVNMSNVGQGSGGGGVSNVTNLFSAVVDFELY</sequence>
<accession>A0A6C0I682</accession>
<dbReference type="EMBL" id="MN740114">
    <property type="protein sequence ID" value="QHT88309.1"/>
    <property type="molecule type" value="Genomic_DNA"/>
</dbReference>
<evidence type="ECO:0000313" key="1">
    <source>
        <dbReference type="EMBL" id="QHT88309.1"/>
    </source>
</evidence>
<protein>
    <submittedName>
        <fullName evidence="1">Uncharacterized protein</fullName>
    </submittedName>
</protein>
<dbReference type="SUPFAM" id="SSF51126">
    <property type="entry name" value="Pectin lyase-like"/>
    <property type="match status" value="1"/>
</dbReference>
<organism evidence="1">
    <name type="scientific">viral metagenome</name>
    <dbReference type="NCBI Taxonomy" id="1070528"/>
    <lineage>
        <taxon>unclassified sequences</taxon>
        <taxon>metagenomes</taxon>
        <taxon>organismal metagenomes</taxon>
    </lineage>
</organism>
<dbReference type="AlphaFoldDB" id="A0A6C0I682"/>
<proteinExistence type="predicted"/>
<dbReference type="InterPro" id="IPR011050">
    <property type="entry name" value="Pectin_lyase_fold/virulence"/>
</dbReference>
<name>A0A6C0I682_9ZZZZ</name>